<feature type="domain" description="Polymerase beta nucleotidyltransferase" evidence="1">
    <location>
        <begin position="27"/>
        <end position="98"/>
    </location>
</feature>
<organism evidence="2">
    <name type="scientific">Candidatus Methanophagaceae archaeon ANME-1 ERB6</name>
    <dbReference type="NCBI Taxonomy" id="2759912"/>
    <lineage>
        <taxon>Archaea</taxon>
        <taxon>Methanobacteriati</taxon>
        <taxon>Methanobacteriota</taxon>
        <taxon>Stenosarchaea group</taxon>
        <taxon>Methanomicrobia</taxon>
        <taxon>Candidatus Methanophagales</taxon>
        <taxon>Candidatus Methanophagaceae</taxon>
    </lineage>
</organism>
<dbReference type="SUPFAM" id="SSF81301">
    <property type="entry name" value="Nucleotidyltransferase"/>
    <property type="match status" value="1"/>
</dbReference>
<proteinExistence type="predicted"/>
<name>A0A7G9YZ17_9EURY</name>
<accession>A0A7G9YZ17</accession>
<dbReference type="Gene3D" id="3.30.460.10">
    <property type="entry name" value="Beta Polymerase, domain 2"/>
    <property type="match status" value="1"/>
</dbReference>
<reference evidence="2" key="1">
    <citation type="submission" date="2020-06" db="EMBL/GenBank/DDBJ databases">
        <title>Unique genomic features of the anaerobic methanotrophic archaea.</title>
        <authorList>
            <person name="Chadwick G.L."/>
            <person name="Skennerton C.T."/>
            <person name="Laso-Perez R."/>
            <person name="Leu A.O."/>
            <person name="Speth D.R."/>
            <person name="Yu H."/>
            <person name="Morgan-Lang C."/>
            <person name="Hatzenpichler R."/>
            <person name="Goudeau D."/>
            <person name="Malmstrom R."/>
            <person name="Brazelton W.J."/>
            <person name="Woyke T."/>
            <person name="Hallam S.J."/>
            <person name="Tyson G.W."/>
            <person name="Wegener G."/>
            <person name="Boetius A."/>
            <person name="Orphan V."/>
        </authorList>
    </citation>
    <scope>NUCLEOTIDE SEQUENCE</scope>
</reference>
<evidence type="ECO:0000259" key="1">
    <source>
        <dbReference type="Pfam" id="PF18765"/>
    </source>
</evidence>
<gene>
    <name evidence="2" type="ORF">BKBCGLBC_00012</name>
</gene>
<dbReference type="InterPro" id="IPR043519">
    <property type="entry name" value="NT_sf"/>
</dbReference>
<dbReference type="InterPro" id="IPR041633">
    <property type="entry name" value="Polbeta"/>
</dbReference>
<protein>
    <recommendedName>
        <fullName evidence="1">Polymerase beta nucleotidyltransferase domain-containing protein</fullName>
    </recommendedName>
</protein>
<dbReference type="CDD" id="cd05403">
    <property type="entry name" value="NT_KNTase_like"/>
    <property type="match status" value="1"/>
</dbReference>
<dbReference type="AlphaFoldDB" id="A0A7G9YZ17"/>
<dbReference type="PANTHER" id="PTHR43449">
    <property type="entry name" value="NUCLEOTIDYLTRANSFERASE"/>
    <property type="match status" value="1"/>
</dbReference>
<dbReference type="Pfam" id="PF18765">
    <property type="entry name" value="Polbeta"/>
    <property type="match status" value="1"/>
</dbReference>
<dbReference type="EMBL" id="MT631535">
    <property type="protein sequence ID" value="QNO53251.1"/>
    <property type="molecule type" value="Genomic_DNA"/>
</dbReference>
<dbReference type="PANTHER" id="PTHR43449:SF1">
    <property type="entry name" value="POLYMERASE BETA NUCLEOTIDYLTRANSFERASE DOMAIN-CONTAINING PROTEIN"/>
    <property type="match status" value="1"/>
</dbReference>
<sequence>MNPSVYEKALKLLENMVKDAFKDSDVNIILFGSRARGDYTKTSDIDIGILPKGRINKKKLILLREKLENSNIPYKVDVVDLSQTSSKFREKALKEGRVWKS</sequence>
<evidence type="ECO:0000313" key="2">
    <source>
        <dbReference type="EMBL" id="QNO53251.1"/>
    </source>
</evidence>